<evidence type="ECO:0000256" key="4">
    <source>
        <dbReference type="ARBA" id="ARBA00022692"/>
    </source>
</evidence>
<evidence type="ECO:0000256" key="1">
    <source>
        <dbReference type="ARBA" id="ARBA00004651"/>
    </source>
</evidence>
<reference evidence="10 11" key="1">
    <citation type="submission" date="2020-08" db="EMBL/GenBank/DDBJ databases">
        <title>Genomic Encyclopedia of Type Strains, Phase IV (KMG-IV): sequencing the most valuable type-strain genomes for metagenomic binning, comparative biology and taxonomic classification.</title>
        <authorList>
            <person name="Goeker M."/>
        </authorList>
    </citation>
    <scope>NUCLEOTIDE SEQUENCE [LARGE SCALE GENOMIC DNA]</scope>
    <source>
        <strain evidence="10 11">DSM 19163</strain>
    </source>
</reference>
<keyword evidence="5 8" id="KW-1133">Transmembrane helix</keyword>
<evidence type="ECO:0000259" key="9">
    <source>
        <dbReference type="Pfam" id="PF12821"/>
    </source>
</evidence>
<evidence type="ECO:0000256" key="5">
    <source>
        <dbReference type="ARBA" id="ARBA00022989"/>
    </source>
</evidence>
<gene>
    <name evidence="10" type="ORF">HNQ45_000627</name>
</gene>
<dbReference type="PANTHER" id="PTHR34390:SF1">
    <property type="entry name" value="SUCCINATE TRANSPORTER SUBUNIT YJJB-RELATED"/>
    <property type="match status" value="1"/>
</dbReference>
<dbReference type="InterPro" id="IPR024528">
    <property type="entry name" value="ThrE_2"/>
</dbReference>
<dbReference type="Pfam" id="PF12821">
    <property type="entry name" value="ThrE_2"/>
    <property type="match status" value="1"/>
</dbReference>
<evidence type="ECO:0000256" key="7">
    <source>
        <dbReference type="ARBA" id="ARBA00034125"/>
    </source>
</evidence>
<feature type="transmembrane region" description="Helical" evidence="8">
    <location>
        <begin position="81"/>
        <end position="99"/>
    </location>
</feature>
<sequence length="151" mass="16821">MNMVFIVQFILSFFASFSFGIMFNIPRRHLVSSGITGAFGWVMFYLLNQTIGIDDLIANFVAAITMTSTAIFFTKRLQAPLIVFVTCGLIPLVPGGKAYESVRAVVENNYLESLETGFQAALISLSIAMGIIITEMIYELFKNIKKRISEI</sequence>
<name>A0A9Q2HFQ1_9STAP</name>
<dbReference type="AlphaFoldDB" id="A0A9Q2HFQ1"/>
<organism evidence="10 11">
    <name type="scientific">Nosocomiicoccus ampullae</name>
    <dbReference type="NCBI Taxonomy" id="489910"/>
    <lineage>
        <taxon>Bacteria</taxon>
        <taxon>Bacillati</taxon>
        <taxon>Bacillota</taxon>
        <taxon>Bacilli</taxon>
        <taxon>Bacillales</taxon>
        <taxon>Staphylococcaceae</taxon>
        <taxon>Nosocomiicoccus</taxon>
    </lineage>
</organism>
<dbReference type="Proteomes" id="UP000579136">
    <property type="component" value="Unassembled WGS sequence"/>
</dbReference>
<feature type="transmembrane region" description="Helical" evidence="8">
    <location>
        <begin position="57"/>
        <end position="74"/>
    </location>
</feature>
<keyword evidence="4 8" id="KW-0812">Transmembrane</keyword>
<keyword evidence="11" id="KW-1185">Reference proteome</keyword>
<keyword evidence="3" id="KW-0997">Cell inner membrane</keyword>
<evidence type="ECO:0000256" key="2">
    <source>
        <dbReference type="ARBA" id="ARBA00022475"/>
    </source>
</evidence>
<comment type="similarity">
    <text evidence="7">Belongs to the ThrE exporter (TC 2.A.79) family.</text>
</comment>
<evidence type="ECO:0000313" key="10">
    <source>
        <dbReference type="EMBL" id="MBB5175752.1"/>
    </source>
</evidence>
<feature type="transmembrane region" description="Helical" evidence="8">
    <location>
        <begin position="119"/>
        <end position="141"/>
    </location>
</feature>
<evidence type="ECO:0000313" key="11">
    <source>
        <dbReference type="Proteomes" id="UP000579136"/>
    </source>
</evidence>
<proteinExistence type="inferred from homology"/>
<keyword evidence="2" id="KW-1003">Cell membrane</keyword>
<accession>A0A9Q2HFQ1</accession>
<keyword evidence="6 8" id="KW-0472">Membrane</keyword>
<comment type="caution">
    <text evidence="10">The sequence shown here is derived from an EMBL/GenBank/DDBJ whole genome shotgun (WGS) entry which is preliminary data.</text>
</comment>
<dbReference type="GO" id="GO:0005886">
    <property type="term" value="C:plasma membrane"/>
    <property type="evidence" value="ECO:0007669"/>
    <property type="project" value="UniProtKB-SubCell"/>
</dbReference>
<dbReference type="RefSeq" id="WP_246562764.1">
    <property type="nucleotide sequence ID" value="NZ_CBCRYX010000002.1"/>
</dbReference>
<protein>
    <submittedName>
        <fullName evidence="10">Uncharacterized membrane protein YjjB (DUF3815 family)</fullName>
    </submittedName>
</protein>
<feature type="domain" description="Threonine/Serine exporter ThrE" evidence="9">
    <location>
        <begin position="8"/>
        <end position="137"/>
    </location>
</feature>
<feature type="transmembrane region" description="Helical" evidence="8">
    <location>
        <begin position="6"/>
        <end position="23"/>
    </location>
</feature>
<evidence type="ECO:0000256" key="6">
    <source>
        <dbReference type="ARBA" id="ARBA00023136"/>
    </source>
</evidence>
<feature type="transmembrane region" description="Helical" evidence="8">
    <location>
        <begin position="30"/>
        <end position="51"/>
    </location>
</feature>
<dbReference type="PANTHER" id="PTHR34390">
    <property type="entry name" value="UPF0442 PROTEIN YJJB-RELATED"/>
    <property type="match status" value="1"/>
</dbReference>
<dbReference type="GO" id="GO:0015744">
    <property type="term" value="P:succinate transport"/>
    <property type="evidence" value="ECO:0007669"/>
    <property type="project" value="TreeGrafter"/>
</dbReference>
<dbReference type="InterPro" id="IPR050539">
    <property type="entry name" value="ThrE_Dicarb/AminoAcid_Exp"/>
</dbReference>
<evidence type="ECO:0000256" key="8">
    <source>
        <dbReference type="SAM" id="Phobius"/>
    </source>
</evidence>
<evidence type="ECO:0000256" key="3">
    <source>
        <dbReference type="ARBA" id="ARBA00022519"/>
    </source>
</evidence>
<comment type="subcellular location">
    <subcellularLocation>
        <location evidence="1">Cell membrane</location>
        <topology evidence="1">Multi-pass membrane protein</topology>
    </subcellularLocation>
</comment>
<dbReference type="EMBL" id="JACHHF010000003">
    <property type="protein sequence ID" value="MBB5175752.1"/>
    <property type="molecule type" value="Genomic_DNA"/>
</dbReference>